<keyword evidence="1" id="KW-1185">Reference proteome</keyword>
<dbReference type="GeneID" id="116292160"/>
<accession>A0A6P8HK64</accession>
<dbReference type="RefSeq" id="XP_031555283.1">
    <property type="nucleotide sequence ID" value="XM_031699423.1"/>
</dbReference>
<name>A0A6P8HK64_ACTTE</name>
<dbReference type="AlphaFoldDB" id="A0A6P8HK64"/>
<sequence>MISSLKTNCKIKTYIQRLNCVRIGQCLLLGQCCAACSSAKTNERSKESRKRKSDGEIHIFHNERYFSEDDWKKKSEIINKKLKASKTREARLAEKFQDQLIDLESDDHNDLAWIMDNENNNIPEDMKTLWHQQIEITQTASKNGYRWHPKIIKLCLELYCKNPHVLEPLRNVMHLPSNRSIRYYKNKCEQQSGWNKNIVEWCLKDARERNLRECDYWGGFVIDEMKIEVMIILL</sequence>
<dbReference type="Proteomes" id="UP000515163">
    <property type="component" value="Unplaced"/>
</dbReference>
<protein>
    <submittedName>
        <fullName evidence="2">Uncharacterized protein LOC116292160</fullName>
    </submittedName>
</protein>
<evidence type="ECO:0000313" key="2">
    <source>
        <dbReference type="RefSeq" id="XP_031555283.1"/>
    </source>
</evidence>
<evidence type="ECO:0000313" key="1">
    <source>
        <dbReference type="Proteomes" id="UP000515163"/>
    </source>
</evidence>
<gene>
    <name evidence="2" type="primary">LOC116292160</name>
</gene>
<proteinExistence type="predicted"/>
<reference evidence="2" key="1">
    <citation type="submission" date="2025-08" db="UniProtKB">
        <authorList>
            <consortium name="RefSeq"/>
        </authorList>
    </citation>
    <scope>IDENTIFICATION</scope>
    <source>
        <tissue evidence="2">Tentacle</tissue>
    </source>
</reference>
<dbReference type="KEGG" id="aten:116292160"/>
<dbReference type="OrthoDB" id="10405669at2759"/>
<dbReference type="InParanoid" id="A0A6P8HK64"/>
<organism evidence="1 2">
    <name type="scientific">Actinia tenebrosa</name>
    <name type="common">Australian red waratah sea anemone</name>
    <dbReference type="NCBI Taxonomy" id="6105"/>
    <lineage>
        <taxon>Eukaryota</taxon>
        <taxon>Metazoa</taxon>
        <taxon>Cnidaria</taxon>
        <taxon>Anthozoa</taxon>
        <taxon>Hexacorallia</taxon>
        <taxon>Actiniaria</taxon>
        <taxon>Actiniidae</taxon>
        <taxon>Actinia</taxon>
    </lineage>
</organism>